<keyword evidence="4 5" id="KW-0472">Membrane</keyword>
<dbReference type="OrthoDB" id="9811701at2"/>
<feature type="transmembrane region" description="Helical" evidence="5">
    <location>
        <begin position="34"/>
        <end position="53"/>
    </location>
</feature>
<organism evidence="6 7">
    <name type="scientific">Novosphingobium umbonatum</name>
    <dbReference type="NCBI Taxonomy" id="1908524"/>
    <lineage>
        <taxon>Bacteria</taxon>
        <taxon>Pseudomonadati</taxon>
        <taxon>Pseudomonadota</taxon>
        <taxon>Alphaproteobacteria</taxon>
        <taxon>Sphingomonadales</taxon>
        <taxon>Sphingomonadaceae</taxon>
        <taxon>Novosphingobium</taxon>
    </lineage>
</organism>
<evidence type="ECO:0000256" key="1">
    <source>
        <dbReference type="ARBA" id="ARBA00004141"/>
    </source>
</evidence>
<protein>
    <submittedName>
        <fullName evidence="6">LrgB family protein</fullName>
    </submittedName>
</protein>
<comment type="caution">
    <text evidence="6">The sequence shown here is derived from an EMBL/GenBank/DDBJ whole genome shotgun (WGS) entry which is preliminary data.</text>
</comment>
<gene>
    <name evidence="6" type="ORF">EOE18_15970</name>
</gene>
<dbReference type="Pfam" id="PF04172">
    <property type="entry name" value="LrgB"/>
    <property type="match status" value="1"/>
</dbReference>
<dbReference type="Proteomes" id="UP000282837">
    <property type="component" value="Unassembled WGS sequence"/>
</dbReference>
<evidence type="ECO:0000313" key="6">
    <source>
        <dbReference type="EMBL" id="RVU03445.1"/>
    </source>
</evidence>
<reference evidence="6 7" key="1">
    <citation type="submission" date="2019-01" db="EMBL/GenBank/DDBJ databases">
        <authorList>
            <person name="Chen W.-M."/>
        </authorList>
    </citation>
    <scope>NUCLEOTIDE SEQUENCE [LARGE SCALE GENOMIC DNA]</scope>
    <source>
        <strain evidence="6 7">FSY-9</strain>
    </source>
</reference>
<dbReference type="InterPro" id="IPR007300">
    <property type="entry name" value="CidB/LrgB"/>
</dbReference>
<dbReference type="AlphaFoldDB" id="A0A3S2UQB5"/>
<dbReference type="GO" id="GO:0016020">
    <property type="term" value="C:membrane"/>
    <property type="evidence" value="ECO:0007669"/>
    <property type="project" value="UniProtKB-SubCell"/>
</dbReference>
<feature type="transmembrane region" description="Helical" evidence="5">
    <location>
        <begin position="204"/>
        <end position="228"/>
    </location>
</feature>
<dbReference type="RefSeq" id="WP_127711333.1">
    <property type="nucleotide sequence ID" value="NZ_SACO01000015.1"/>
</dbReference>
<feature type="transmembrane region" description="Helical" evidence="5">
    <location>
        <begin position="95"/>
        <end position="117"/>
    </location>
</feature>
<dbReference type="PANTHER" id="PTHR30249:SF0">
    <property type="entry name" value="PLASTIDAL GLYCOLATE_GLYCERATE TRANSLOCATOR 1, CHLOROPLASTIC"/>
    <property type="match status" value="1"/>
</dbReference>
<accession>A0A3S2UQB5</accession>
<evidence type="ECO:0000313" key="7">
    <source>
        <dbReference type="Proteomes" id="UP000282837"/>
    </source>
</evidence>
<proteinExistence type="predicted"/>
<dbReference type="PANTHER" id="PTHR30249">
    <property type="entry name" value="PUTATIVE SEROTONIN TRANSPORTER"/>
    <property type="match status" value="1"/>
</dbReference>
<dbReference type="EMBL" id="SACO01000015">
    <property type="protein sequence ID" value="RVU03445.1"/>
    <property type="molecule type" value="Genomic_DNA"/>
</dbReference>
<evidence type="ECO:0000256" key="2">
    <source>
        <dbReference type="ARBA" id="ARBA00022692"/>
    </source>
</evidence>
<name>A0A3S2UQB5_9SPHN</name>
<comment type="subcellular location">
    <subcellularLocation>
        <location evidence="1">Membrane</location>
        <topology evidence="1">Multi-pass membrane protein</topology>
    </subcellularLocation>
</comment>
<evidence type="ECO:0000256" key="4">
    <source>
        <dbReference type="ARBA" id="ARBA00023136"/>
    </source>
</evidence>
<evidence type="ECO:0000256" key="5">
    <source>
        <dbReference type="SAM" id="Phobius"/>
    </source>
</evidence>
<feature type="transmembrane region" description="Helical" evidence="5">
    <location>
        <begin position="147"/>
        <end position="170"/>
    </location>
</feature>
<feature type="transmembrane region" description="Helical" evidence="5">
    <location>
        <begin position="65"/>
        <end position="83"/>
    </location>
</feature>
<evidence type="ECO:0000256" key="3">
    <source>
        <dbReference type="ARBA" id="ARBA00022989"/>
    </source>
</evidence>
<sequence>MSALFSLPLFWIAVTVLVFEGAERISRATKRHPLAQPLMIAVPVLMLALHVTHTSYASYIQATDFIVFLLGPAVVGLAVPIWAQRKMIKRLALPLGLALAAGSLTAMISVGGLMWVMGAPHVLITSGLPRATTTAVAMALSEQLGGVPALTIVFVAISGMMGAMVALPMFNRMGLTDHRARGLAMGITAHGFGAARAYEDHPVAGAFASLGMALNAVVSALLAALLVLTGW</sequence>
<keyword evidence="7" id="KW-1185">Reference proteome</keyword>
<keyword evidence="2 5" id="KW-0812">Transmembrane</keyword>
<keyword evidence="3 5" id="KW-1133">Transmembrane helix</keyword>
<feature type="transmembrane region" description="Helical" evidence="5">
    <location>
        <begin position="6"/>
        <end position="22"/>
    </location>
</feature>